<dbReference type="Proteomes" id="UP000054217">
    <property type="component" value="Unassembled WGS sequence"/>
</dbReference>
<name>A0A0C3K150_PISTI</name>
<accession>A0A0C3K150</accession>
<feature type="compositionally biased region" description="Polar residues" evidence="1">
    <location>
        <begin position="80"/>
        <end position="89"/>
    </location>
</feature>
<evidence type="ECO:0000256" key="2">
    <source>
        <dbReference type="SAM" id="SignalP"/>
    </source>
</evidence>
<keyword evidence="4" id="KW-1185">Reference proteome</keyword>
<proteinExistence type="predicted"/>
<dbReference type="OrthoDB" id="2610731at2759"/>
<dbReference type="AlphaFoldDB" id="A0A0C3K150"/>
<keyword evidence="2" id="KW-0732">Signal</keyword>
<evidence type="ECO:0000313" key="3">
    <source>
        <dbReference type="EMBL" id="KIO15143.1"/>
    </source>
</evidence>
<dbReference type="HOGENOM" id="CLU_2237691_0_0_1"/>
<dbReference type="InParanoid" id="A0A0C3K150"/>
<evidence type="ECO:0000256" key="1">
    <source>
        <dbReference type="SAM" id="MobiDB-lite"/>
    </source>
</evidence>
<sequence>MRLTWFCVCVLLSTITSPVIGAPIARAPAEVGIEQRLLEDTLHEDVHRGMDEVASTMRRRSPEGEMWKNNVHEEVRENAPSASPTPNYSQDKRLSPVAISDELQA</sequence>
<feature type="chain" id="PRO_5002166217" evidence="2">
    <location>
        <begin position="22"/>
        <end position="105"/>
    </location>
</feature>
<protein>
    <submittedName>
        <fullName evidence="3">Uncharacterized protein</fullName>
    </submittedName>
</protein>
<gene>
    <name evidence="3" type="ORF">M404DRAFT_17979</name>
</gene>
<reference evidence="3 4" key="1">
    <citation type="submission" date="2014-04" db="EMBL/GenBank/DDBJ databases">
        <authorList>
            <consortium name="DOE Joint Genome Institute"/>
            <person name="Kuo A."/>
            <person name="Kohler A."/>
            <person name="Costa M.D."/>
            <person name="Nagy L.G."/>
            <person name="Floudas D."/>
            <person name="Copeland A."/>
            <person name="Barry K.W."/>
            <person name="Cichocki N."/>
            <person name="Veneault-Fourrey C."/>
            <person name="LaButti K."/>
            <person name="Lindquist E.A."/>
            <person name="Lipzen A."/>
            <person name="Lundell T."/>
            <person name="Morin E."/>
            <person name="Murat C."/>
            <person name="Sun H."/>
            <person name="Tunlid A."/>
            <person name="Henrissat B."/>
            <person name="Grigoriev I.V."/>
            <person name="Hibbett D.S."/>
            <person name="Martin F."/>
            <person name="Nordberg H.P."/>
            <person name="Cantor M.N."/>
            <person name="Hua S.X."/>
        </authorList>
    </citation>
    <scope>NUCLEOTIDE SEQUENCE [LARGE SCALE GENOMIC DNA]</scope>
    <source>
        <strain evidence="3 4">Marx 270</strain>
    </source>
</reference>
<dbReference type="EMBL" id="KN831944">
    <property type="protein sequence ID" value="KIO15143.1"/>
    <property type="molecule type" value="Genomic_DNA"/>
</dbReference>
<organism evidence="3 4">
    <name type="scientific">Pisolithus tinctorius Marx 270</name>
    <dbReference type="NCBI Taxonomy" id="870435"/>
    <lineage>
        <taxon>Eukaryota</taxon>
        <taxon>Fungi</taxon>
        <taxon>Dikarya</taxon>
        <taxon>Basidiomycota</taxon>
        <taxon>Agaricomycotina</taxon>
        <taxon>Agaricomycetes</taxon>
        <taxon>Agaricomycetidae</taxon>
        <taxon>Boletales</taxon>
        <taxon>Sclerodermatineae</taxon>
        <taxon>Pisolithaceae</taxon>
        <taxon>Pisolithus</taxon>
    </lineage>
</organism>
<feature type="region of interest" description="Disordered" evidence="1">
    <location>
        <begin position="47"/>
        <end position="105"/>
    </location>
</feature>
<feature type="compositionally biased region" description="Basic and acidic residues" evidence="1">
    <location>
        <begin position="60"/>
        <end position="77"/>
    </location>
</feature>
<reference evidence="4" key="2">
    <citation type="submission" date="2015-01" db="EMBL/GenBank/DDBJ databases">
        <title>Evolutionary Origins and Diversification of the Mycorrhizal Mutualists.</title>
        <authorList>
            <consortium name="DOE Joint Genome Institute"/>
            <consortium name="Mycorrhizal Genomics Consortium"/>
            <person name="Kohler A."/>
            <person name="Kuo A."/>
            <person name="Nagy L.G."/>
            <person name="Floudas D."/>
            <person name="Copeland A."/>
            <person name="Barry K.W."/>
            <person name="Cichocki N."/>
            <person name="Veneault-Fourrey C."/>
            <person name="LaButti K."/>
            <person name="Lindquist E.A."/>
            <person name="Lipzen A."/>
            <person name="Lundell T."/>
            <person name="Morin E."/>
            <person name="Murat C."/>
            <person name="Riley R."/>
            <person name="Ohm R."/>
            <person name="Sun H."/>
            <person name="Tunlid A."/>
            <person name="Henrissat B."/>
            <person name="Grigoriev I.V."/>
            <person name="Hibbett D.S."/>
            <person name="Martin F."/>
        </authorList>
    </citation>
    <scope>NUCLEOTIDE SEQUENCE [LARGE SCALE GENOMIC DNA]</scope>
    <source>
        <strain evidence="4">Marx 270</strain>
    </source>
</reference>
<feature type="signal peptide" evidence="2">
    <location>
        <begin position="1"/>
        <end position="21"/>
    </location>
</feature>
<evidence type="ECO:0000313" key="4">
    <source>
        <dbReference type="Proteomes" id="UP000054217"/>
    </source>
</evidence>